<dbReference type="GO" id="GO:0000256">
    <property type="term" value="P:allantoin catabolic process"/>
    <property type="evidence" value="ECO:0007669"/>
    <property type="project" value="InterPro"/>
</dbReference>
<accession>A0A9W7ZHW3</accession>
<dbReference type="Proteomes" id="UP001150569">
    <property type="component" value="Unassembled WGS sequence"/>
</dbReference>
<dbReference type="Gene3D" id="2.60.120.480">
    <property type="entry name" value="Ureidoglycolate hydrolase"/>
    <property type="match status" value="1"/>
</dbReference>
<gene>
    <name evidence="16" type="primary">DAL2_3</name>
    <name evidence="16" type="ORF">IWQ60_011141</name>
</gene>
<dbReference type="GO" id="GO:0005789">
    <property type="term" value="C:endoplasmic reticulum membrane"/>
    <property type="evidence" value="ECO:0007669"/>
    <property type="project" value="UniProtKB-SubCell"/>
</dbReference>
<evidence type="ECO:0000313" key="17">
    <source>
        <dbReference type="Proteomes" id="UP001150569"/>
    </source>
</evidence>
<comment type="similarity">
    <text evidence="2">Belongs to the SRP receptor beta subunit family.</text>
</comment>
<evidence type="ECO:0000313" key="16">
    <source>
        <dbReference type="EMBL" id="KAJ1909494.1"/>
    </source>
</evidence>
<evidence type="ECO:0000256" key="1">
    <source>
        <dbReference type="ARBA" id="ARBA00004389"/>
    </source>
</evidence>
<evidence type="ECO:0000256" key="13">
    <source>
        <dbReference type="ARBA" id="ARBA00023239"/>
    </source>
</evidence>
<evidence type="ECO:0000256" key="9">
    <source>
        <dbReference type="ARBA" id="ARBA00022989"/>
    </source>
</evidence>
<dbReference type="InterPro" id="IPR024060">
    <property type="entry name" value="Ureidoglycolate_lyase_dom_sf"/>
</dbReference>
<name>A0A9W7ZHW3_9FUNG</name>
<dbReference type="Pfam" id="PF04115">
    <property type="entry name" value="Ureidogly_lyase"/>
    <property type="match status" value="1"/>
</dbReference>
<dbReference type="InterPro" id="IPR027417">
    <property type="entry name" value="P-loop_NTPase"/>
</dbReference>
<keyword evidence="9" id="KW-1133">Transmembrane helix</keyword>
<comment type="subunit">
    <text evidence="3">Homodimer.</text>
</comment>
<dbReference type="Pfam" id="PF09439">
    <property type="entry name" value="SRPRB"/>
    <property type="match status" value="1"/>
</dbReference>
<dbReference type="OrthoDB" id="41266at2759"/>
<dbReference type="GO" id="GO:0050385">
    <property type="term" value="F:ureidoglycolate lyase activity"/>
    <property type="evidence" value="ECO:0007669"/>
    <property type="project" value="UniProtKB-EC"/>
</dbReference>
<proteinExistence type="inferred from homology"/>
<feature type="region of interest" description="Disordered" evidence="15">
    <location>
        <begin position="233"/>
        <end position="260"/>
    </location>
</feature>
<sequence length="415" mass="45671">KPVVLIDIPGNPRLRPQFTEELDAARGIIFILDSAVLGRNLQQVAMYLYDILANPVVASKELPITVLCNKADLMTAVPPAKVQDMLASEITRLRTTRSAALDLHEGDDNAASDFLGFEDQPFKFDHLPNEVTFEKYSVVSEDGDRVLGSYLPIHHQNQVKMTSTVTAEPLTTAAYYPYGDVLDLDALMAMPTRTAPTFTANASAPLVIKANQGTAIRVAHIAELLNLRPDLRPANTAVNPDDKGNSAPQPYTTATPTTVTTPAQPNLSFFRCAPRSARPFPAELLERHPYSTQVFIPVYRAVDRLAADGADRVLAGTVNRQCAYRYLVVVALNGKDDRPDVSTLRAFVAHRWQGVSYRPGVWHHPMIALEQETDFITLIWENGAAVEDCQVVHLAAPVHICIPEPGEQQPTRPKL</sequence>
<dbReference type="SUPFAM" id="SSF51182">
    <property type="entry name" value="RmlC-like cupins"/>
    <property type="match status" value="1"/>
</dbReference>
<dbReference type="InterPro" id="IPR019009">
    <property type="entry name" value="SRP_receptor_beta_su"/>
</dbReference>
<protein>
    <recommendedName>
        <fullName evidence="4">Signal recognition particle receptor subunit beta</fullName>
    </recommendedName>
</protein>
<dbReference type="InterPro" id="IPR047233">
    <property type="entry name" value="UAH_cupin"/>
</dbReference>
<evidence type="ECO:0000256" key="14">
    <source>
        <dbReference type="ARBA" id="ARBA00047684"/>
    </source>
</evidence>
<dbReference type="InterPro" id="IPR007247">
    <property type="entry name" value="Ureidogly_lyase"/>
</dbReference>
<dbReference type="PANTHER" id="PTHR21221">
    <property type="entry name" value="UREIDOGLYCOLATE HYDROLASE"/>
    <property type="match status" value="1"/>
</dbReference>
<dbReference type="CDD" id="cd20298">
    <property type="entry name" value="cupin_UAH"/>
    <property type="match status" value="1"/>
</dbReference>
<evidence type="ECO:0000256" key="2">
    <source>
        <dbReference type="ARBA" id="ARBA00005619"/>
    </source>
</evidence>
<keyword evidence="8" id="KW-0256">Endoplasmic reticulum</keyword>
<evidence type="ECO:0000256" key="8">
    <source>
        <dbReference type="ARBA" id="ARBA00022824"/>
    </source>
</evidence>
<keyword evidence="13" id="KW-0456">Lyase</keyword>
<feature type="compositionally biased region" description="Low complexity" evidence="15">
    <location>
        <begin position="247"/>
        <end position="260"/>
    </location>
</feature>
<comment type="subcellular location">
    <subcellularLocation>
        <location evidence="1">Endoplasmic reticulum membrane</location>
        <topology evidence="1">Single-pass membrane protein</topology>
    </subcellularLocation>
</comment>
<evidence type="ECO:0000256" key="6">
    <source>
        <dbReference type="ARBA" id="ARBA00022692"/>
    </source>
</evidence>
<keyword evidence="5" id="KW-0659">Purine metabolism</keyword>
<dbReference type="EMBL" id="JANBPT010001193">
    <property type="protein sequence ID" value="KAJ1909494.1"/>
    <property type="molecule type" value="Genomic_DNA"/>
</dbReference>
<comment type="catalytic activity">
    <reaction evidence="14">
        <text>(S)-ureidoglycolate = urea + glyoxylate</text>
        <dbReference type="Rhea" id="RHEA:11304"/>
        <dbReference type="ChEBI" id="CHEBI:16199"/>
        <dbReference type="ChEBI" id="CHEBI:36655"/>
        <dbReference type="ChEBI" id="CHEBI:57296"/>
        <dbReference type="EC" id="4.3.2.3"/>
    </reaction>
</comment>
<keyword evidence="17" id="KW-1185">Reference proteome</keyword>
<comment type="caution">
    <text evidence="16">The sequence shown here is derived from an EMBL/GenBank/DDBJ whole genome shotgun (WGS) entry which is preliminary data.</text>
</comment>
<evidence type="ECO:0000256" key="10">
    <source>
        <dbReference type="ARBA" id="ARBA00023134"/>
    </source>
</evidence>
<evidence type="ECO:0000256" key="5">
    <source>
        <dbReference type="ARBA" id="ARBA00022631"/>
    </source>
</evidence>
<dbReference type="GO" id="GO:0006144">
    <property type="term" value="P:purine nucleobase metabolic process"/>
    <property type="evidence" value="ECO:0007669"/>
    <property type="project" value="UniProtKB-KW"/>
</dbReference>
<dbReference type="AlphaFoldDB" id="A0A9W7ZHW3"/>
<dbReference type="InterPro" id="IPR011051">
    <property type="entry name" value="RmlC_Cupin_sf"/>
</dbReference>
<evidence type="ECO:0000256" key="12">
    <source>
        <dbReference type="ARBA" id="ARBA00023170"/>
    </source>
</evidence>
<keyword evidence="7" id="KW-0547">Nucleotide-binding</keyword>
<dbReference type="PANTHER" id="PTHR21221:SF1">
    <property type="entry name" value="UREIDOGLYCOLATE LYASE"/>
    <property type="match status" value="1"/>
</dbReference>
<evidence type="ECO:0000256" key="11">
    <source>
        <dbReference type="ARBA" id="ARBA00023136"/>
    </source>
</evidence>
<keyword evidence="10" id="KW-0342">GTP-binding</keyword>
<keyword evidence="6" id="KW-0812">Transmembrane</keyword>
<dbReference type="Gene3D" id="3.40.50.300">
    <property type="entry name" value="P-loop containing nucleotide triphosphate hydrolases"/>
    <property type="match status" value="1"/>
</dbReference>
<keyword evidence="12" id="KW-0675">Receptor</keyword>
<dbReference type="GO" id="GO:0005525">
    <property type="term" value="F:GTP binding"/>
    <property type="evidence" value="ECO:0007669"/>
    <property type="project" value="UniProtKB-KW"/>
</dbReference>
<evidence type="ECO:0000256" key="7">
    <source>
        <dbReference type="ARBA" id="ARBA00022741"/>
    </source>
</evidence>
<dbReference type="GO" id="GO:0004848">
    <property type="term" value="F:ureidoglycolate hydrolase activity"/>
    <property type="evidence" value="ECO:0007669"/>
    <property type="project" value="InterPro"/>
</dbReference>
<evidence type="ECO:0000256" key="3">
    <source>
        <dbReference type="ARBA" id="ARBA00011738"/>
    </source>
</evidence>
<evidence type="ECO:0000256" key="4">
    <source>
        <dbReference type="ARBA" id="ARBA00020256"/>
    </source>
</evidence>
<feature type="non-terminal residue" evidence="16">
    <location>
        <position position="415"/>
    </location>
</feature>
<reference evidence="16" key="1">
    <citation type="submission" date="2022-07" db="EMBL/GenBank/DDBJ databases">
        <title>Phylogenomic reconstructions and comparative analyses of Kickxellomycotina fungi.</title>
        <authorList>
            <person name="Reynolds N.K."/>
            <person name="Stajich J.E."/>
            <person name="Barry K."/>
            <person name="Grigoriev I.V."/>
            <person name="Crous P."/>
            <person name="Smith M.E."/>
        </authorList>
    </citation>
    <scope>NUCLEOTIDE SEQUENCE</scope>
    <source>
        <strain evidence="16">RSA 861</strain>
    </source>
</reference>
<organism evidence="16 17">
    <name type="scientific">Tieghemiomyces parasiticus</name>
    <dbReference type="NCBI Taxonomy" id="78921"/>
    <lineage>
        <taxon>Eukaryota</taxon>
        <taxon>Fungi</taxon>
        <taxon>Fungi incertae sedis</taxon>
        <taxon>Zoopagomycota</taxon>
        <taxon>Kickxellomycotina</taxon>
        <taxon>Dimargaritomycetes</taxon>
        <taxon>Dimargaritales</taxon>
        <taxon>Dimargaritaceae</taxon>
        <taxon>Tieghemiomyces</taxon>
    </lineage>
</organism>
<evidence type="ECO:0000256" key="15">
    <source>
        <dbReference type="SAM" id="MobiDB-lite"/>
    </source>
</evidence>
<dbReference type="SUPFAM" id="SSF52540">
    <property type="entry name" value="P-loop containing nucleoside triphosphate hydrolases"/>
    <property type="match status" value="1"/>
</dbReference>
<keyword evidence="11" id="KW-0472">Membrane</keyword>